<sequence>MVAIVSCSTPKKASLQTQINTLDSLVLEQNLTIISNWARPQVTNALQQVMNSGIMPPGSSAGSVSLTGNSNFLTIAGDSISSHLPFYGERQMNVNYGGGDSAIKLKGLMKDYKVTKRKDDSYLINFNAKSESSSESFTISIRLFPNLQGDIFINSTSRSPISYRGEIKKKTTKEVQ</sequence>
<proteinExistence type="predicted"/>
<name>A0A1M5TZ55_9FLAO</name>
<dbReference type="AlphaFoldDB" id="A0A1M5TZ55"/>
<dbReference type="EMBL" id="FQXQ01000002">
    <property type="protein sequence ID" value="SHH55663.1"/>
    <property type="molecule type" value="Genomic_DNA"/>
</dbReference>
<protein>
    <recommendedName>
        <fullName evidence="3">DUF4251 domain-containing protein</fullName>
    </recommendedName>
</protein>
<gene>
    <name evidence="1" type="ORF">SAMN05444281_0919</name>
</gene>
<accession>A0A1M5TZ55</accession>
<reference evidence="2" key="1">
    <citation type="submission" date="2016-11" db="EMBL/GenBank/DDBJ databases">
        <authorList>
            <person name="Varghese N."/>
            <person name="Submissions S."/>
        </authorList>
    </citation>
    <scope>NUCLEOTIDE SEQUENCE [LARGE SCALE GENOMIC DNA]</scope>
    <source>
        <strain evidence="2">DSM 100572</strain>
    </source>
</reference>
<evidence type="ECO:0000313" key="1">
    <source>
        <dbReference type="EMBL" id="SHH55663.1"/>
    </source>
</evidence>
<dbReference type="Pfam" id="PF14059">
    <property type="entry name" value="DUF4251"/>
    <property type="match status" value="1"/>
</dbReference>
<dbReference type="Proteomes" id="UP000184109">
    <property type="component" value="Unassembled WGS sequence"/>
</dbReference>
<dbReference type="STRING" id="1195760.SAMN05444281_0919"/>
<dbReference type="Gene3D" id="2.40.128.410">
    <property type="match status" value="1"/>
</dbReference>
<organism evidence="1 2">
    <name type="scientific">Wenyingzhuangia marina</name>
    <dbReference type="NCBI Taxonomy" id="1195760"/>
    <lineage>
        <taxon>Bacteria</taxon>
        <taxon>Pseudomonadati</taxon>
        <taxon>Bacteroidota</taxon>
        <taxon>Flavobacteriia</taxon>
        <taxon>Flavobacteriales</taxon>
        <taxon>Flavobacteriaceae</taxon>
        <taxon>Wenyingzhuangia</taxon>
    </lineage>
</organism>
<evidence type="ECO:0000313" key="2">
    <source>
        <dbReference type="Proteomes" id="UP000184109"/>
    </source>
</evidence>
<keyword evidence="2" id="KW-1185">Reference proteome</keyword>
<dbReference type="InterPro" id="IPR025347">
    <property type="entry name" value="DUF4251"/>
</dbReference>
<evidence type="ECO:0008006" key="3">
    <source>
        <dbReference type="Google" id="ProtNLM"/>
    </source>
</evidence>